<evidence type="ECO:0000256" key="1">
    <source>
        <dbReference type="SAM" id="MobiDB-lite"/>
    </source>
</evidence>
<name>R7VZ32_AEGTA</name>
<dbReference type="PANTHER" id="PTHR34591">
    <property type="entry name" value="OS03G0653100 PROTEIN-RELATED"/>
    <property type="match status" value="1"/>
</dbReference>
<proteinExistence type="predicted"/>
<protein>
    <submittedName>
        <fullName evidence="2">Uncharacterized protein</fullName>
    </submittedName>
</protein>
<sequence>MAMRGGVETAARRMRGSPENTREDTDERGRTSGLVPAHQVINGPKRQQPGPNTAGQCVSQKIGQCATEQRYALRTMQHMAGLEPYDDIEFLLYDPMVSPHYEVLAAPSLCHNGDSECCLDPAMEASEWPPLLLACMSSRQGQDVGRKGFLFDKGMLRELAVGEIQAMNWSTLRAVYWRGALYVHALYPRDQADFVMSLPKFKKRAGQNFEWASDEDDAIDAGYEAEESYCGPVDVLGSIERQFVLECIPGDRSSVSFQCNKVEIIGNMHVPSLL</sequence>
<organism evidence="2">
    <name type="scientific">Aegilops tauschii</name>
    <name type="common">Tausch's goatgrass</name>
    <name type="synonym">Aegilops squarrosa</name>
    <dbReference type="NCBI Taxonomy" id="37682"/>
    <lineage>
        <taxon>Eukaryota</taxon>
        <taxon>Viridiplantae</taxon>
        <taxon>Streptophyta</taxon>
        <taxon>Embryophyta</taxon>
        <taxon>Tracheophyta</taxon>
        <taxon>Spermatophyta</taxon>
        <taxon>Magnoliopsida</taxon>
        <taxon>Liliopsida</taxon>
        <taxon>Poales</taxon>
        <taxon>Poaceae</taxon>
        <taxon>BOP clade</taxon>
        <taxon>Pooideae</taxon>
        <taxon>Triticodae</taxon>
        <taxon>Triticeae</taxon>
        <taxon>Triticinae</taxon>
        <taxon>Aegilops</taxon>
    </lineage>
</organism>
<dbReference type="AlphaFoldDB" id="R7VZ32"/>
<dbReference type="PANTHER" id="PTHR34591:SF13">
    <property type="entry name" value="OS03G0669900 PROTEIN"/>
    <property type="match status" value="1"/>
</dbReference>
<feature type="region of interest" description="Disordered" evidence="1">
    <location>
        <begin position="1"/>
        <end position="31"/>
    </location>
</feature>
<reference evidence="2" key="1">
    <citation type="submission" date="2015-06" db="UniProtKB">
        <authorList>
            <consortium name="EnsemblPlants"/>
        </authorList>
    </citation>
    <scope>IDENTIFICATION</scope>
</reference>
<feature type="compositionally biased region" description="Basic and acidic residues" evidence="1">
    <location>
        <begin position="20"/>
        <end position="30"/>
    </location>
</feature>
<dbReference type="EnsemblPlants" id="EMT00290">
    <property type="protein sequence ID" value="EMT00290"/>
    <property type="gene ID" value="F775_00090"/>
</dbReference>
<evidence type="ECO:0000313" key="2">
    <source>
        <dbReference type="EnsemblPlants" id="EMT00290"/>
    </source>
</evidence>
<accession>R7VZ32</accession>